<dbReference type="AlphaFoldDB" id="A0A8S1GUP9"/>
<dbReference type="InterPro" id="IPR005331">
    <property type="entry name" value="Sulfotransferase"/>
</dbReference>
<reference evidence="1" key="1">
    <citation type="submission" date="2020-10" db="EMBL/GenBank/DDBJ databases">
        <authorList>
            <person name="Kikuchi T."/>
        </authorList>
    </citation>
    <scope>NUCLEOTIDE SEQUENCE</scope>
    <source>
        <strain evidence="1">NKZ352</strain>
    </source>
</reference>
<evidence type="ECO:0000313" key="1">
    <source>
        <dbReference type="EMBL" id="CAD6186512.1"/>
    </source>
</evidence>
<accession>A0A8S1GUP9</accession>
<organism evidence="1 2">
    <name type="scientific">Caenorhabditis auriculariae</name>
    <dbReference type="NCBI Taxonomy" id="2777116"/>
    <lineage>
        <taxon>Eukaryota</taxon>
        <taxon>Metazoa</taxon>
        <taxon>Ecdysozoa</taxon>
        <taxon>Nematoda</taxon>
        <taxon>Chromadorea</taxon>
        <taxon>Rhabditida</taxon>
        <taxon>Rhabditina</taxon>
        <taxon>Rhabditomorpha</taxon>
        <taxon>Rhabditoidea</taxon>
        <taxon>Rhabditidae</taxon>
        <taxon>Peloderinae</taxon>
        <taxon>Caenorhabditis</taxon>
    </lineage>
</organism>
<protein>
    <recommendedName>
        <fullName evidence="3">Sulfotransferase domain-containing protein</fullName>
    </recommendedName>
</protein>
<proteinExistence type="predicted"/>
<dbReference type="Pfam" id="PF03567">
    <property type="entry name" value="Sulfotransfer_2"/>
    <property type="match status" value="1"/>
</dbReference>
<dbReference type="PANTHER" id="PTHR22900">
    <property type="entry name" value="PROTEIN CBG14245-RELATED"/>
    <property type="match status" value="1"/>
</dbReference>
<evidence type="ECO:0000313" key="2">
    <source>
        <dbReference type="Proteomes" id="UP000835052"/>
    </source>
</evidence>
<dbReference type="PANTHER" id="PTHR22900:SF23">
    <property type="entry name" value="CARBOHYDRATE SULFOTRANSFERASE"/>
    <property type="match status" value="1"/>
</dbReference>
<evidence type="ECO:0008006" key="3">
    <source>
        <dbReference type="Google" id="ProtNLM"/>
    </source>
</evidence>
<dbReference type="GO" id="GO:0016020">
    <property type="term" value="C:membrane"/>
    <property type="evidence" value="ECO:0007669"/>
    <property type="project" value="InterPro"/>
</dbReference>
<dbReference type="GO" id="GO:0050650">
    <property type="term" value="P:chondroitin sulfate proteoglycan biosynthetic process"/>
    <property type="evidence" value="ECO:0007669"/>
    <property type="project" value="InterPro"/>
</dbReference>
<sequence length="198" mass="23019">MKYAKIALPLATTALSIVLLYDTAMSRLRPATRKNRLAEKFYATLDAERRYSLKKLDDISLLLTWNSDKLPERNSNETAEEMCQNGTNCLPAFEPFETELRILPKYKMSTCVVQKSMSTVMTSLFCFLFDEASFIGENRDILKDWKYVRLCMGKNEHSSMNTMLHKYNAVNDKKWTHIMITRDPVDRFLSGFIDKCVR</sequence>
<dbReference type="EMBL" id="CAJGYM010000004">
    <property type="protein sequence ID" value="CAD6186512.1"/>
    <property type="molecule type" value="Genomic_DNA"/>
</dbReference>
<comment type="caution">
    <text evidence="1">The sequence shown here is derived from an EMBL/GenBank/DDBJ whole genome shotgun (WGS) entry which is preliminary data.</text>
</comment>
<dbReference type="GO" id="GO:1902884">
    <property type="term" value="P:positive regulation of response to oxidative stress"/>
    <property type="evidence" value="ECO:0007669"/>
    <property type="project" value="InterPro"/>
</dbReference>
<gene>
    <name evidence="1" type="ORF">CAUJ_LOCUS2431</name>
</gene>
<dbReference type="Proteomes" id="UP000835052">
    <property type="component" value="Unassembled WGS sequence"/>
</dbReference>
<name>A0A8S1GUP9_9PELO</name>
<dbReference type="OrthoDB" id="408912at2759"/>
<dbReference type="InterPro" id="IPR007669">
    <property type="entry name" value="Chst-1-like"/>
</dbReference>
<dbReference type="GO" id="GO:0047756">
    <property type="term" value="F:chondroitin 4-sulfotransferase activity"/>
    <property type="evidence" value="ECO:0007669"/>
    <property type="project" value="InterPro"/>
</dbReference>
<keyword evidence="2" id="KW-1185">Reference proteome</keyword>